<protein>
    <submittedName>
        <fullName evidence="1">Uncharacterized protein</fullName>
    </submittedName>
</protein>
<proteinExistence type="predicted"/>
<reference evidence="1 2" key="1">
    <citation type="journal article" date="2019" name="ISME J.">
        <title>Isolation and characterization of a thermophilic sulfur- and iron-reducing thaumarchaeote from a terrestrial acidic hot spring.</title>
        <authorList>
            <person name="Kato S."/>
            <person name="Itoh T."/>
            <person name="Yuki M."/>
            <person name="Nagamori M."/>
            <person name="Ohnishi M."/>
            <person name="Uematsu K."/>
            <person name="Suzuki K."/>
            <person name="Takashina T."/>
            <person name="Ohkuma M."/>
        </authorList>
    </citation>
    <scope>NUCLEOTIDE SEQUENCE [LARGE SCALE GENOMIC DNA]</scope>
    <source>
        <strain evidence="1 2">NAS-02</strain>
    </source>
</reference>
<sequence>MSRLSARRRDRIERRERIALLVEEMEKEGKDPFSLDLRAILDDLREDYDSDDVELLLADSRAVESLSRLVEMQDEWIDGRLLASMSPEALRRRAEAADARELAEALYLAQSPAVGISNIDEKFVVEAARYWEGLRPSRPQETPIPREYQGTAVLEPDSFEDDLATFRGRLLDALEEGGGEVEVAAILSDDREAAVRELYLLAHLVTHGEVGLRYDPEGDRYLVTRHVPGEVRSVVMEI</sequence>
<dbReference type="EMBL" id="AP018732">
    <property type="protein sequence ID" value="BBE42663.1"/>
    <property type="molecule type" value="Genomic_DNA"/>
</dbReference>
<dbReference type="Proteomes" id="UP000509448">
    <property type="component" value="Chromosome"/>
</dbReference>
<gene>
    <name evidence="1" type="ORF">NAS2_1274</name>
</gene>
<evidence type="ECO:0000313" key="1">
    <source>
        <dbReference type="EMBL" id="BBE42663.1"/>
    </source>
</evidence>
<dbReference type="KEGG" id="ccai:NAS2_1274"/>
<dbReference type="GeneID" id="55585087"/>
<evidence type="ECO:0000313" key="2">
    <source>
        <dbReference type="Proteomes" id="UP000509448"/>
    </source>
</evidence>
<organism evidence="1 2">
    <name type="scientific">Conexivisphaera calida</name>
    <dbReference type="NCBI Taxonomy" id="1874277"/>
    <lineage>
        <taxon>Archaea</taxon>
        <taxon>Nitrososphaerota</taxon>
        <taxon>Conexivisphaeria</taxon>
        <taxon>Conexivisphaerales</taxon>
        <taxon>Conexivisphaeraceae</taxon>
        <taxon>Conexivisphaera</taxon>
    </lineage>
</organism>
<dbReference type="AlphaFoldDB" id="A0A4P2VGU5"/>
<keyword evidence="2" id="KW-1185">Reference proteome</keyword>
<dbReference type="RefSeq" id="WP_174448875.1">
    <property type="nucleotide sequence ID" value="NZ_AP018732.1"/>
</dbReference>
<name>A0A4P2VGU5_9ARCH</name>
<accession>A0A4P2VGU5</accession>